<reference evidence="22" key="3">
    <citation type="submission" date="2025-09" db="UniProtKB">
        <authorList>
            <consortium name="Ensembl"/>
        </authorList>
    </citation>
    <scope>IDENTIFICATION</scope>
</reference>
<keyword evidence="15 20" id="KW-0520">NAD</keyword>
<dbReference type="OrthoDB" id="422187at2759"/>
<evidence type="ECO:0000256" key="6">
    <source>
        <dbReference type="ARBA" id="ARBA00007064"/>
    </source>
</evidence>
<evidence type="ECO:0000313" key="23">
    <source>
        <dbReference type="Proteomes" id="UP000008672"/>
    </source>
</evidence>
<keyword evidence="8 20" id="KW-0662">Pyridine nucleotide biosynthesis</keyword>
<dbReference type="PANTHER" id="PTHR12039">
    <property type="entry name" value="NICOTINAMIDE MONONUCLEOTIDE ADENYLYLTRANSFERASE"/>
    <property type="match status" value="1"/>
</dbReference>
<keyword evidence="14" id="KW-0460">Magnesium</keyword>
<keyword evidence="9 20" id="KW-0808">Transferase</keyword>
<dbReference type="GO" id="GO:0000309">
    <property type="term" value="F:nicotinamide-nucleotide adenylyltransferase activity"/>
    <property type="evidence" value="ECO:0007669"/>
    <property type="project" value="UniProtKB-EC"/>
</dbReference>
<dbReference type="GO" id="GO:0005524">
    <property type="term" value="F:ATP binding"/>
    <property type="evidence" value="ECO:0007669"/>
    <property type="project" value="UniProtKB-KW"/>
</dbReference>
<evidence type="ECO:0000256" key="7">
    <source>
        <dbReference type="ARBA" id="ARBA00022553"/>
    </source>
</evidence>
<evidence type="ECO:0000256" key="1">
    <source>
        <dbReference type="ARBA" id="ARBA00001946"/>
    </source>
</evidence>
<dbReference type="KEGG" id="lcm:106701768"/>
<evidence type="ECO:0000256" key="5">
    <source>
        <dbReference type="ARBA" id="ARBA00005019"/>
    </source>
</evidence>
<dbReference type="GeneID" id="106701768"/>
<keyword evidence="13 20" id="KW-0067">ATP-binding</keyword>
<dbReference type="InterPro" id="IPR004821">
    <property type="entry name" value="Cyt_trans-like"/>
</dbReference>
<dbReference type="InterPro" id="IPR014729">
    <property type="entry name" value="Rossmann-like_a/b/a_fold"/>
</dbReference>
<evidence type="ECO:0000256" key="17">
    <source>
        <dbReference type="ARBA" id="ARBA00048514"/>
    </source>
</evidence>
<evidence type="ECO:0000256" key="11">
    <source>
        <dbReference type="ARBA" id="ARBA00022741"/>
    </source>
</evidence>
<dbReference type="EC" id="2.7.7.18" evidence="20"/>
<sequence length="268" mass="30542">MVTRIPVALLACGSFNPITNMHMRLFELARDHLHHTGRYMVVEGIISPVSDKYSKKGLVPAKHRVAMAQLALETSDWIRVDPWESEQQQWSETVKVLRHHYNGLLNRQQFKKSNGYGTNGKTADNARSSRSTVLLELKLLCGADVLESFGTPDLWRKEHIEEIVGKFGLVCVSRSGTDPQQFIHESDILSKYDHNIHLAREWIQNELSATQVRRALRRGKSIKYLLPDSVIDYIKQHNIYTADSEQANSSETLQPLKLQSTVVNLLND</sequence>
<comment type="pathway">
    <text evidence="4 20">Cofactor biosynthesis; NAD(+) biosynthesis; NAD(+) from nicotinamide D-ribonucleotide: step 1/1.</text>
</comment>
<evidence type="ECO:0000256" key="18">
    <source>
        <dbReference type="ARBA" id="ARBA00048969"/>
    </source>
</evidence>
<dbReference type="NCBIfam" id="TIGR00482">
    <property type="entry name" value="nicotinate (nicotinamide) nucleotide adenylyltransferase"/>
    <property type="match status" value="1"/>
</dbReference>
<comment type="cofactor">
    <cofactor evidence="2">
        <name>Zn(2+)</name>
        <dbReference type="ChEBI" id="CHEBI:29105"/>
    </cofactor>
</comment>
<evidence type="ECO:0000256" key="8">
    <source>
        <dbReference type="ARBA" id="ARBA00022642"/>
    </source>
</evidence>
<evidence type="ECO:0000256" key="2">
    <source>
        <dbReference type="ARBA" id="ARBA00001947"/>
    </source>
</evidence>
<gene>
    <name evidence="22" type="primary">NMNAT3</name>
</gene>
<comment type="similarity">
    <text evidence="6 20">Belongs to the eukaryotic NMN adenylyltransferase family.</text>
</comment>
<evidence type="ECO:0000256" key="9">
    <source>
        <dbReference type="ARBA" id="ARBA00022679"/>
    </source>
</evidence>
<keyword evidence="11 20" id="KW-0547">Nucleotide-binding</keyword>
<evidence type="ECO:0000256" key="14">
    <source>
        <dbReference type="ARBA" id="ARBA00022842"/>
    </source>
</evidence>
<comment type="subcellular location">
    <subcellularLocation>
        <location evidence="3">Nucleus</location>
    </subcellularLocation>
</comment>
<dbReference type="InterPro" id="IPR005248">
    <property type="entry name" value="NadD/NMNAT"/>
</dbReference>
<dbReference type="GO" id="GO:0005634">
    <property type="term" value="C:nucleus"/>
    <property type="evidence" value="ECO:0007669"/>
    <property type="project" value="UniProtKB-SubCell"/>
</dbReference>
<name>M3XJQ4_LATCH</name>
<evidence type="ECO:0000256" key="4">
    <source>
        <dbReference type="ARBA" id="ARBA00004658"/>
    </source>
</evidence>
<evidence type="ECO:0000256" key="15">
    <source>
        <dbReference type="ARBA" id="ARBA00023027"/>
    </source>
</evidence>
<evidence type="ECO:0000256" key="13">
    <source>
        <dbReference type="ARBA" id="ARBA00022840"/>
    </source>
</evidence>
<dbReference type="Proteomes" id="UP000008672">
    <property type="component" value="Unassembled WGS sequence"/>
</dbReference>
<dbReference type="RefSeq" id="XP_064418436.1">
    <property type="nucleotide sequence ID" value="XM_064562366.1"/>
</dbReference>
<comment type="catalytic activity">
    <reaction evidence="18">
        <text>beta-nicotinamide D-ribonucleotide + ATP + H(+) = diphosphate + NAD(+)</text>
        <dbReference type="Rhea" id="RHEA:21360"/>
        <dbReference type="ChEBI" id="CHEBI:14649"/>
        <dbReference type="ChEBI" id="CHEBI:15378"/>
        <dbReference type="ChEBI" id="CHEBI:30616"/>
        <dbReference type="ChEBI" id="CHEBI:33019"/>
        <dbReference type="ChEBI" id="CHEBI:57540"/>
        <dbReference type="EC" id="2.7.7.1"/>
    </reaction>
    <physiologicalReaction direction="left-to-right" evidence="18">
        <dbReference type="Rhea" id="RHEA:21361"/>
    </physiologicalReaction>
    <physiologicalReaction direction="right-to-left" evidence="18">
        <dbReference type="Rhea" id="RHEA:21362"/>
    </physiologicalReaction>
</comment>
<comment type="catalytic activity">
    <reaction evidence="17">
        <text>nicotinate beta-D-ribonucleotide + ATP + H(+) = deamido-NAD(+) + diphosphate</text>
        <dbReference type="Rhea" id="RHEA:22860"/>
        <dbReference type="ChEBI" id="CHEBI:15378"/>
        <dbReference type="ChEBI" id="CHEBI:30616"/>
        <dbReference type="ChEBI" id="CHEBI:33019"/>
        <dbReference type="ChEBI" id="CHEBI:57502"/>
        <dbReference type="ChEBI" id="CHEBI:58437"/>
        <dbReference type="EC" id="2.7.7.18"/>
    </reaction>
    <physiologicalReaction direction="left-to-right" evidence="17">
        <dbReference type="Rhea" id="RHEA:22861"/>
    </physiologicalReaction>
    <physiologicalReaction direction="right-to-left" evidence="17">
        <dbReference type="Rhea" id="RHEA:22862"/>
    </physiologicalReaction>
</comment>
<evidence type="ECO:0000259" key="21">
    <source>
        <dbReference type="Pfam" id="PF01467"/>
    </source>
</evidence>
<dbReference type="GO" id="GO:0009435">
    <property type="term" value="P:NAD+ biosynthetic process"/>
    <property type="evidence" value="ECO:0007669"/>
    <property type="project" value="UniProtKB-UniPathway"/>
</dbReference>
<comment type="subunit">
    <text evidence="19">Homohexamer. Interacts with ADPRT/PARP1.</text>
</comment>
<dbReference type="Pfam" id="PF01467">
    <property type="entry name" value="CTP_transf_like"/>
    <property type="match status" value="1"/>
</dbReference>
<evidence type="ECO:0000256" key="12">
    <source>
        <dbReference type="ARBA" id="ARBA00022833"/>
    </source>
</evidence>
<dbReference type="PANTHER" id="PTHR12039:SF7">
    <property type="entry name" value="NICOTINAMIDE_NICOTINIC ACID MONONUCLEOTIDE ADENYLYLTRANSFERASE 3"/>
    <property type="match status" value="1"/>
</dbReference>
<dbReference type="EMBL" id="AFYH01119264">
    <property type="status" value="NOT_ANNOTATED_CDS"/>
    <property type="molecule type" value="Genomic_DNA"/>
</dbReference>
<dbReference type="Bgee" id="ENSLACG00000006750">
    <property type="expression patterns" value="Expressed in post-anal tail muscle and 6 other cell types or tissues"/>
</dbReference>
<evidence type="ECO:0000256" key="10">
    <source>
        <dbReference type="ARBA" id="ARBA00022695"/>
    </source>
</evidence>
<evidence type="ECO:0000256" key="20">
    <source>
        <dbReference type="RuleBase" id="RU362021"/>
    </source>
</evidence>
<dbReference type="InterPro" id="IPR045094">
    <property type="entry name" value="NMNAT_euk"/>
</dbReference>
<dbReference type="RefSeq" id="XP_064418437.1">
    <property type="nucleotide sequence ID" value="XM_064562367.1"/>
</dbReference>
<evidence type="ECO:0000256" key="16">
    <source>
        <dbReference type="ARBA" id="ARBA00023242"/>
    </source>
</evidence>
<comment type="cofactor">
    <cofactor evidence="1">
        <name>Mg(2+)</name>
        <dbReference type="ChEBI" id="CHEBI:18420"/>
    </cofactor>
</comment>
<reference evidence="22" key="2">
    <citation type="submission" date="2025-08" db="UniProtKB">
        <authorList>
            <consortium name="Ensembl"/>
        </authorList>
    </citation>
    <scope>IDENTIFICATION</scope>
</reference>
<dbReference type="UniPathway" id="UPA00253">
    <property type="reaction ID" value="UER00332"/>
</dbReference>
<proteinExistence type="inferred from homology"/>
<dbReference type="Gene3D" id="3.40.50.620">
    <property type="entry name" value="HUPs"/>
    <property type="match status" value="1"/>
</dbReference>
<reference evidence="23" key="1">
    <citation type="submission" date="2011-08" db="EMBL/GenBank/DDBJ databases">
        <title>The draft genome of Latimeria chalumnae.</title>
        <authorList>
            <person name="Di Palma F."/>
            <person name="Alfoldi J."/>
            <person name="Johnson J."/>
            <person name="Berlin A."/>
            <person name="Gnerre S."/>
            <person name="Jaffe D."/>
            <person name="MacCallum I."/>
            <person name="Young S."/>
            <person name="Walker B.J."/>
            <person name="Lander E."/>
            <person name="Lindblad-Toh K."/>
        </authorList>
    </citation>
    <scope>NUCLEOTIDE SEQUENCE [LARGE SCALE GENOMIC DNA]</scope>
    <source>
        <strain evidence="23">Wild caught</strain>
    </source>
</reference>
<dbReference type="CTD" id="349565"/>
<feature type="domain" description="Cytidyltransferase-like" evidence="21">
    <location>
        <begin position="10"/>
        <end position="214"/>
    </location>
</feature>
<keyword evidence="16" id="KW-0539">Nucleus</keyword>
<dbReference type="GO" id="GO:0005739">
    <property type="term" value="C:mitochondrion"/>
    <property type="evidence" value="ECO:0007669"/>
    <property type="project" value="TreeGrafter"/>
</dbReference>
<accession>M3XJQ4</accession>
<dbReference type="FunFam" id="3.40.50.620:FF:000101">
    <property type="entry name" value="Nicotinamide-nucleotide adenylyltransferase"/>
    <property type="match status" value="1"/>
</dbReference>
<keyword evidence="12" id="KW-0862">Zinc</keyword>
<dbReference type="GO" id="GO:0004515">
    <property type="term" value="F:nicotinate-nucleotide adenylyltransferase activity"/>
    <property type="evidence" value="ECO:0007669"/>
    <property type="project" value="UniProtKB-EC"/>
</dbReference>
<dbReference type="SUPFAM" id="SSF52374">
    <property type="entry name" value="Nucleotidylyl transferase"/>
    <property type="match status" value="1"/>
</dbReference>
<dbReference type="AlphaFoldDB" id="M3XJQ4"/>
<dbReference type="Ensembl" id="ENSLACT00000026056.1">
    <property type="protein sequence ID" value="ENSLACP00000022960.1"/>
    <property type="gene ID" value="ENSLACG00000006750.2"/>
</dbReference>
<dbReference type="EMBL" id="AFYH01119265">
    <property type="status" value="NOT_ANNOTATED_CDS"/>
    <property type="molecule type" value="Genomic_DNA"/>
</dbReference>
<evidence type="ECO:0000256" key="3">
    <source>
        <dbReference type="ARBA" id="ARBA00004123"/>
    </source>
</evidence>
<evidence type="ECO:0000313" key="22">
    <source>
        <dbReference type="Ensembl" id="ENSLACP00000022960.1"/>
    </source>
</evidence>
<dbReference type="HOGENOM" id="CLU_033366_3_0_1"/>
<dbReference type="EC" id="2.7.7.1" evidence="20"/>
<dbReference type="CDD" id="cd09286">
    <property type="entry name" value="NMNAT_Eukarya"/>
    <property type="match status" value="1"/>
</dbReference>
<comment type="pathway">
    <text evidence="5">Cofactor biosynthesis; NAD(+) biosynthesis; deamido-NAD(+) from nicotinate D-ribonucleotide: step 1/1.</text>
</comment>
<protein>
    <recommendedName>
        <fullName evidence="20">Nicotinamide-nucleotide adenylyltransferase</fullName>
        <ecNumber evidence="20">2.7.7.1</ecNumber>
        <ecNumber evidence="20">2.7.7.18</ecNumber>
    </recommendedName>
</protein>
<dbReference type="GeneTree" id="ENSGT00950000183179"/>
<keyword evidence="7" id="KW-0597">Phosphoprotein</keyword>
<keyword evidence="23" id="KW-1185">Reference proteome</keyword>
<evidence type="ECO:0000256" key="19">
    <source>
        <dbReference type="ARBA" id="ARBA00064648"/>
    </source>
</evidence>
<keyword evidence="10 20" id="KW-0548">Nucleotidyltransferase</keyword>
<organism evidence="22 23">
    <name type="scientific">Latimeria chalumnae</name>
    <name type="common">Coelacanth</name>
    <dbReference type="NCBI Taxonomy" id="7897"/>
    <lineage>
        <taxon>Eukaryota</taxon>
        <taxon>Metazoa</taxon>
        <taxon>Chordata</taxon>
        <taxon>Craniata</taxon>
        <taxon>Vertebrata</taxon>
        <taxon>Euteleostomi</taxon>
        <taxon>Coelacanthiformes</taxon>
        <taxon>Coelacanthidae</taxon>
        <taxon>Latimeria</taxon>
    </lineage>
</organism>
<dbReference type="InterPro" id="IPR051182">
    <property type="entry name" value="Euk_NMN_adenylyltrnsfrase"/>
</dbReference>